<dbReference type="InterPro" id="IPR001574">
    <property type="entry name" value="Ribosome_inactivat_prot"/>
</dbReference>
<dbReference type="InterPro" id="IPR036041">
    <property type="entry name" value="Ribosome-inact_prot_sf"/>
</dbReference>
<reference evidence="2 3" key="1">
    <citation type="submission" date="2024-06" db="EMBL/GenBank/DDBJ databases">
        <title>The Natural Products Discovery Center: Release of the First 8490 Sequenced Strains for Exploring Actinobacteria Biosynthetic Diversity.</title>
        <authorList>
            <person name="Kalkreuter E."/>
            <person name="Kautsar S.A."/>
            <person name="Yang D."/>
            <person name="Bader C.D."/>
            <person name="Teijaro C.N."/>
            <person name="Fluegel L."/>
            <person name="Davis C.M."/>
            <person name="Simpson J.R."/>
            <person name="Lauterbach L."/>
            <person name="Steele A.D."/>
            <person name="Gui C."/>
            <person name="Meng S."/>
            <person name="Li G."/>
            <person name="Viehrig K."/>
            <person name="Ye F."/>
            <person name="Su P."/>
            <person name="Kiefer A.F."/>
            <person name="Nichols A."/>
            <person name="Cepeda A.J."/>
            <person name="Yan W."/>
            <person name="Fan B."/>
            <person name="Jiang Y."/>
            <person name="Adhikari A."/>
            <person name="Zheng C.-J."/>
            <person name="Schuster L."/>
            <person name="Cowan T.M."/>
            <person name="Smanski M.J."/>
            <person name="Chevrette M.G."/>
            <person name="De Carvalho L.P.S."/>
            <person name="Shen B."/>
        </authorList>
    </citation>
    <scope>NUCLEOTIDE SEQUENCE [LARGE SCALE GENOMIC DNA]</scope>
    <source>
        <strain evidence="2 3">NPDC006434</strain>
    </source>
</reference>
<dbReference type="Proteomes" id="UP001550210">
    <property type="component" value="Unassembled WGS sequence"/>
</dbReference>
<evidence type="ECO:0000256" key="1">
    <source>
        <dbReference type="SAM" id="MobiDB-lite"/>
    </source>
</evidence>
<feature type="compositionally biased region" description="Polar residues" evidence="1">
    <location>
        <begin position="26"/>
        <end position="40"/>
    </location>
</feature>
<dbReference type="InterPro" id="IPR016138">
    <property type="entry name" value="Ribosome_inactivat_prot_sub1"/>
</dbReference>
<comment type="caution">
    <text evidence="2">The sequence shown here is derived from an EMBL/GenBank/DDBJ whole genome shotgun (WGS) entry which is preliminary data.</text>
</comment>
<name>A0ABV2UT81_9ACTN</name>
<dbReference type="EMBL" id="JBEXPZ010000010">
    <property type="protein sequence ID" value="MET9844763.1"/>
    <property type="molecule type" value="Genomic_DNA"/>
</dbReference>
<evidence type="ECO:0000313" key="3">
    <source>
        <dbReference type="Proteomes" id="UP001550210"/>
    </source>
</evidence>
<sequence>MHPRASPTRSPPSSACPADRGACAEDSTSPAAPGSTNCCASTPRRSRGTAVTPTHRPRLDNALQQLGGASTHLQTQNGRSVLSHALVMIIQVTSEAARFGRVFDNIRTNIRNHGSGGAQMGEENVDLQQNWGTISNWTYRCSRTPEYGRSR</sequence>
<dbReference type="SUPFAM" id="SSF56371">
    <property type="entry name" value="Ribosome inactivating proteins (RIP)"/>
    <property type="match status" value="1"/>
</dbReference>
<feature type="region of interest" description="Disordered" evidence="1">
    <location>
        <begin position="1"/>
        <end position="55"/>
    </location>
</feature>
<organism evidence="2 3">
    <name type="scientific">Streptomyces ossamyceticus</name>
    <dbReference type="NCBI Taxonomy" id="249581"/>
    <lineage>
        <taxon>Bacteria</taxon>
        <taxon>Bacillati</taxon>
        <taxon>Actinomycetota</taxon>
        <taxon>Actinomycetes</taxon>
        <taxon>Kitasatosporales</taxon>
        <taxon>Streptomycetaceae</taxon>
        <taxon>Streptomyces</taxon>
    </lineage>
</organism>
<feature type="compositionally biased region" description="Low complexity" evidence="1">
    <location>
        <begin position="1"/>
        <end position="18"/>
    </location>
</feature>
<proteinExistence type="predicted"/>
<dbReference type="RefSeq" id="WP_355394864.1">
    <property type="nucleotide sequence ID" value="NZ_JBEGHN010000005.1"/>
</dbReference>
<evidence type="ECO:0000313" key="2">
    <source>
        <dbReference type="EMBL" id="MET9844763.1"/>
    </source>
</evidence>
<dbReference type="Gene3D" id="3.40.420.10">
    <property type="entry name" value="Ricin (A subunit), domain 1"/>
    <property type="match status" value="1"/>
</dbReference>
<gene>
    <name evidence="2" type="ORF">ABZZ21_09285</name>
</gene>
<dbReference type="Pfam" id="PF00161">
    <property type="entry name" value="RIP"/>
    <property type="match status" value="1"/>
</dbReference>
<protein>
    <submittedName>
        <fullName evidence="2">Ribosome-inactivating family protein</fullName>
    </submittedName>
</protein>
<keyword evidence="3" id="KW-1185">Reference proteome</keyword>
<accession>A0ABV2UT81</accession>